<dbReference type="InterPro" id="IPR037883">
    <property type="entry name" value="Knr4/Smi1-like_sf"/>
</dbReference>
<proteinExistence type="predicted"/>
<dbReference type="RefSeq" id="WP_125005317.1">
    <property type="nucleotide sequence ID" value="NZ_BHYK01000036.1"/>
</dbReference>
<evidence type="ECO:0008006" key="3">
    <source>
        <dbReference type="Google" id="ProtNLM"/>
    </source>
</evidence>
<comment type="caution">
    <text evidence="1">The sequence shown here is derived from an EMBL/GenBank/DDBJ whole genome shotgun (WGS) entry which is preliminary data.</text>
</comment>
<dbReference type="EMBL" id="BHYK01000036">
    <property type="protein sequence ID" value="GCD12536.1"/>
    <property type="molecule type" value="Genomic_DNA"/>
</dbReference>
<evidence type="ECO:0000313" key="2">
    <source>
        <dbReference type="Proteomes" id="UP000287872"/>
    </source>
</evidence>
<dbReference type="OrthoDB" id="2623344at2"/>
<accession>A0A401USQ7</accession>
<dbReference type="Proteomes" id="UP000287872">
    <property type="component" value="Unassembled WGS sequence"/>
</dbReference>
<dbReference type="Gene3D" id="3.40.1580.10">
    <property type="entry name" value="SMI1/KNR4-like"/>
    <property type="match status" value="1"/>
</dbReference>
<dbReference type="SUPFAM" id="SSF160631">
    <property type="entry name" value="SMI1/KNR4-like"/>
    <property type="match status" value="1"/>
</dbReference>
<name>A0A401USQ7_9CLOT</name>
<protein>
    <recommendedName>
        <fullName evidence="3">Knr4/Smi1-like domain-containing protein</fullName>
    </recommendedName>
</protein>
<sequence>MRYQEEISFLEIVEDKEETEMNSREKWTDAQIKELVEQHLGIPQEYLDYLKEIGTGSFRECQFVVHGALETIEDLTGYDLYDLEDKKFLVFGENYSGDFSGFLIEEEWKVAEFWHDREELQICGQTFHQYIREQMLMDEDTRIK</sequence>
<keyword evidence="2" id="KW-1185">Reference proteome</keyword>
<dbReference type="AlphaFoldDB" id="A0A401USQ7"/>
<organism evidence="1 2">
    <name type="scientific">Clostridium tagluense</name>
    <dbReference type="NCBI Taxonomy" id="360422"/>
    <lineage>
        <taxon>Bacteria</taxon>
        <taxon>Bacillati</taxon>
        <taxon>Bacillota</taxon>
        <taxon>Clostridia</taxon>
        <taxon>Eubacteriales</taxon>
        <taxon>Clostridiaceae</taxon>
        <taxon>Clostridium</taxon>
    </lineage>
</organism>
<reference evidence="1 2" key="1">
    <citation type="submission" date="2018-11" db="EMBL/GenBank/DDBJ databases">
        <title>Genome sequencing and assembly of Clostridium tagluense strain A121.</title>
        <authorList>
            <person name="Murakami T."/>
            <person name="Segawa T."/>
            <person name="Shcherbakova V.A."/>
            <person name="Mori H."/>
            <person name="Yoshimura Y."/>
        </authorList>
    </citation>
    <scope>NUCLEOTIDE SEQUENCE [LARGE SCALE GENOMIC DNA]</scope>
    <source>
        <strain evidence="1 2">A121</strain>
    </source>
</reference>
<gene>
    <name evidence="1" type="ORF">Ctaglu_41590</name>
</gene>
<evidence type="ECO:0000313" key="1">
    <source>
        <dbReference type="EMBL" id="GCD12536.1"/>
    </source>
</evidence>